<feature type="domain" description="AMP-binding enzyme C-terminal" evidence="5">
    <location>
        <begin position="447"/>
        <end position="524"/>
    </location>
</feature>
<dbReference type="SUPFAM" id="SSF56801">
    <property type="entry name" value="Acetyl-CoA synthetase-like"/>
    <property type="match status" value="1"/>
</dbReference>
<dbReference type="GO" id="GO:0006631">
    <property type="term" value="P:fatty acid metabolic process"/>
    <property type="evidence" value="ECO:0007669"/>
    <property type="project" value="TreeGrafter"/>
</dbReference>
<dbReference type="InterPro" id="IPR000873">
    <property type="entry name" value="AMP-dep_synth/lig_dom"/>
</dbReference>
<dbReference type="AlphaFoldDB" id="A0A512N4E4"/>
<evidence type="ECO:0000256" key="2">
    <source>
        <dbReference type="ARBA" id="ARBA00022598"/>
    </source>
</evidence>
<evidence type="ECO:0000256" key="3">
    <source>
        <dbReference type="SAM" id="MobiDB-lite"/>
    </source>
</evidence>
<feature type="region of interest" description="Disordered" evidence="3">
    <location>
        <begin position="520"/>
        <end position="544"/>
    </location>
</feature>
<organism evidence="6 7">
    <name type="scientific">Reyranella soli</name>
    <dbReference type="NCBI Taxonomy" id="1230389"/>
    <lineage>
        <taxon>Bacteria</taxon>
        <taxon>Pseudomonadati</taxon>
        <taxon>Pseudomonadota</taxon>
        <taxon>Alphaproteobacteria</taxon>
        <taxon>Hyphomicrobiales</taxon>
        <taxon>Reyranellaceae</taxon>
        <taxon>Reyranella</taxon>
    </lineage>
</organism>
<dbReference type="InterPro" id="IPR025110">
    <property type="entry name" value="AMP-bd_C"/>
</dbReference>
<feature type="domain" description="AMP-dependent synthetase/ligase" evidence="4">
    <location>
        <begin position="16"/>
        <end position="396"/>
    </location>
</feature>
<dbReference type="InterPro" id="IPR045851">
    <property type="entry name" value="AMP-bd_C_sf"/>
</dbReference>
<sequence length="544" mass="57850">MTTTRPQSRTLGDLLDELAATTPQAPALVSGAERLDVAALKARTDDFARALLARGIGRGDRVALLCSNRSEWVVAALAAAKLGAPVAAISTFSTPRELAYALRHSEARALIMLSTFRDRHFLQALGELCPELARCPPGALQSAALPALRTVVVLDRLATPGAFGPTEFLACGAGLAALEKAQAAVTPDDICFILYTSGSTAAPKGVTLAHGPLLANGFDIGERQHLTAEDRLWLAVPLFWSFGSANAMPAIMTHGGCMVLQEAFEPGAALALIERERCSVYYGMANMARALLEHPDHPGRRLGAMRTGLTIGPPEDITLTIEALGAAELCTVYGSTETYGNCAVTDAHDPLELRLVTQGLPLPGMTVRAVDPATRAPLPPGEIGELAVRGYTTPGYFRAPELDAEAFDKGWFLTGDLGSIEPNGRVRFRGRLKEMIKTGGVNVAPLEVEHVLLQHPDIVQAHVVGVPDRLKGEIVAAAVEMRSGTEHDAAAITAFCRERLASYKVPTRFAFRAASEFPRTPTGKIHKPGLRQELAQDPASDGTS</sequence>
<comment type="similarity">
    <text evidence="1">Belongs to the ATP-dependent AMP-binding enzyme family.</text>
</comment>
<comment type="caution">
    <text evidence="6">The sequence shown here is derived from an EMBL/GenBank/DDBJ whole genome shotgun (WGS) entry which is preliminary data.</text>
</comment>
<dbReference type="CDD" id="cd04433">
    <property type="entry name" value="AFD_class_I"/>
    <property type="match status" value="1"/>
</dbReference>
<dbReference type="Proteomes" id="UP000321058">
    <property type="component" value="Unassembled WGS sequence"/>
</dbReference>
<dbReference type="GO" id="GO:0031956">
    <property type="term" value="F:medium-chain fatty acid-CoA ligase activity"/>
    <property type="evidence" value="ECO:0007669"/>
    <property type="project" value="TreeGrafter"/>
</dbReference>
<accession>A0A512N4E4</accession>
<dbReference type="PANTHER" id="PTHR43201:SF5">
    <property type="entry name" value="MEDIUM-CHAIN ACYL-COA LIGASE ACSF2, MITOCHONDRIAL"/>
    <property type="match status" value="1"/>
</dbReference>
<dbReference type="Pfam" id="PF00501">
    <property type="entry name" value="AMP-binding"/>
    <property type="match status" value="1"/>
</dbReference>
<gene>
    <name evidence="6" type="ORF">RSO01_10210</name>
</gene>
<keyword evidence="7" id="KW-1185">Reference proteome</keyword>
<protein>
    <submittedName>
        <fullName evidence="6">AMP-binding protein</fullName>
    </submittedName>
</protein>
<evidence type="ECO:0000259" key="4">
    <source>
        <dbReference type="Pfam" id="PF00501"/>
    </source>
</evidence>
<dbReference type="EMBL" id="BKAJ01000018">
    <property type="protein sequence ID" value="GEP53855.1"/>
    <property type="molecule type" value="Genomic_DNA"/>
</dbReference>
<evidence type="ECO:0000313" key="6">
    <source>
        <dbReference type="EMBL" id="GEP53855.1"/>
    </source>
</evidence>
<keyword evidence="2" id="KW-0436">Ligase</keyword>
<reference evidence="6 7" key="1">
    <citation type="submission" date="2019-07" db="EMBL/GenBank/DDBJ databases">
        <title>Whole genome shotgun sequence of Reyranella soli NBRC 108950.</title>
        <authorList>
            <person name="Hosoyama A."/>
            <person name="Uohara A."/>
            <person name="Ohji S."/>
            <person name="Ichikawa N."/>
        </authorList>
    </citation>
    <scope>NUCLEOTIDE SEQUENCE [LARGE SCALE GENOMIC DNA]</scope>
    <source>
        <strain evidence="6 7">NBRC 108950</strain>
    </source>
</reference>
<evidence type="ECO:0000256" key="1">
    <source>
        <dbReference type="ARBA" id="ARBA00006432"/>
    </source>
</evidence>
<evidence type="ECO:0000259" key="5">
    <source>
        <dbReference type="Pfam" id="PF13193"/>
    </source>
</evidence>
<dbReference type="Gene3D" id="3.40.50.12780">
    <property type="entry name" value="N-terminal domain of ligase-like"/>
    <property type="match status" value="1"/>
</dbReference>
<dbReference type="RefSeq" id="WP_147146882.1">
    <property type="nucleotide sequence ID" value="NZ_BKAJ01000018.1"/>
</dbReference>
<proteinExistence type="inferred from homology"/>
<evidence type="ECO:0000313" key="7">
    <source>
        <dbReference type="Proteomes" id="UP000321058"/>
    </source>
</evidence>
<dbReference type="InterPro" id="IPR042099">
    <property type="entry name" value="ANL_N_sf"/>
</dbReference>
<name>A0A512N4E4_9HYPH</name>
<dbReference type="OrthoDB" id="9803968at2"/>
<dbReference type="Gene3D" id="3.30.300.30">
    <property type="match status" value="1"/>
</dbReference>
<dbReference type="Pfam" id="PF13193">
    <property type="entry name" value="AMP-binding_C"/>
    <property type="match status" value="1"/>
</dbReference>
<dbReference type="PANTHER" id="PTHR43201">
    <property type="entry name" value="ACYL-COA SYNTHETASE"/>
    <property type="match status" value="1"/>
</dbReference>